<keyword evidence="1" id="KW-0812">Transmembrane</keyword>
<evidence type="ECO:0000313" key="2">
    <source>
        <dbReference type="EMBL" id="OGZ14045.1"/>
    </source>
</evidence>
<feature type="transmembrane region" description="Helical" evidence="1">
    <location>
        <begin position="63"/>
        <end position="93"/>
    </location>
</feature>
<evidence type="ECO:0008006" key="4">
    <source>
        <dbReference type="Google" id="ProtNLM"/>
    </source>
</evidence>
<name>A0A1G2DK72_9BACT</name>
<dbReference type="STRING" id="1798667.A3J08_03915"/>
<keyword evidence="1" id="KW-0472">Membrane</keyword>
<keyword evidence="1" id="KW-1133">Transmembrane helix</keyword>
<proteinExistence type="predicted"/>
<organism evidence="2 3">
    <name type="scientific">Candidatus Lloydbacteria bacterium RIFCSPLOWO2_02_FULL_51_11</name>
    <dbReference type="NCBI Taxonomy" id="1798667"/>
    <lineage>
        <taxon>Bacteria</taxon>
        <taxon>Candidatus Lloydiibacteriota</taxon>
    </lineage>
</organism>
<reference evidence="2 3" key="1">
    <citation type="journal article" date="2016" name="Nat. Commun.">
        <title>Thousands of microbial genomes shed light on interconnected biogeochemical processes in an aquifer system.</title>
        <authorList>
            <person name="Anantharaman K."/>
            <person name="Brown C.T."/>
            <person name="Hug L.A."/>
            <person name="Sharon I."/>
            <person name="Castelle C.J."/>
            <person name="Probst A.J."/>
            <person name="Thomas B.C."/>
            <person name="Singh A."/>
            <person name="Wilkins M.J."/>
            <person name="Karaoz U."/>
            <person name="Brodie E.L."/>
            <person name="Williams K.H."/>
            <person name="Hubbard S.S."/>
            <person name="Banfield J.F."/>
        </authorList>
    </citation>
    <scope>NUCLEOTIDE SEQUENCE [LARGE SCALE GENOMIC DNA]</scope>
</reference>
<evidence type="ECO:0000313" key="3">
    <source>
        <dbReference type="Proteomes" id="UP000177573"/>
    </source>
</evidence>
<accession>A0A1G2DK72</accession>
<dbReference type="Proteomes" id="UP000177573">
    <property type="component" value="Unassembled WGS sequence"/>
</dbReference>
<sequence length="188" mass="21355">MPDIRLKPKIRTTIAVPSLGVRPQGAHFPKPEKDRADGGAIVWRTLEHPFHEKEREWFFSISILAGALAVASLILGNALFGILIVVSTAALFLHVSRVPTPIICEVNKNGIFLEKMRYRFEDLEHFWIDEKKEIPLLHLKTTKALSPHLHVPLRREDVQKIRGFVGKRMKEAEFPEPLAYKIAEALGL</sequence>
<gene>
    <name evidence="2" type="ORF">A3J08_03915</name>
</gene>
<comment type="caution">
    <text evidence="2">The sequence shown here is derived from an EMBL/GenBank/DDBJ whole genome shotgun (WGS) entry which is preliminary data.</text>
</comment>
<evidence type="ECO:0000256" key="1">
    <source>
        <dbReference type="SAM" id="Phobius"/>
    </source>
</evidence>
<dbReference type="AlphaFoldDB" id="A0A1G2DK72"/>
<protein>
    <recommendedName>
        <fullName evidence="4">DUF5673 domain-containing protein</fullName>
    </recommendedName>
</protein>
<dbReference type="EMBL" id="MHLR01000034">
    <property type="protein sequence ID" value="OGZ14045.1"/>
    <property type="molecule type" value="Genomic_DNA"/>
</dbReference>